<evidence type="ECO:0000256" key="1">
    <source>
        <dbReference type="SAM" id="MobiDB-lite"/>
    </source>
</evidence>
<evidence type="ECO:0000313" key="2">
    <source>
        <dbReference type="Proteomes" id="UP000035680"/>
    </source>
</evidence>
<reference evidence="3" key="2">
    <citation type="submission" date="2015-08" db="UniProtKB">
        <authorList>
            <consortium name="WormBaseParasite"/>
        </authorList>
    </citation>
    <scope>IDENTIFICATION</scope>
</reference>
<accession>A0A0K0FE68</accession>
<organism evidence="2 3">
    <name type="scientific">Strongyloides venezuelensis</name>
    <name type="common">Threadworm</name>
    <dbReference type="NCBI Taxonomy" id="75913"/>
    <lineage>
        <taxon>Eukaryota</taxon>
        <taxon>Metazoa</taxon>
        <taxon>Ecdysozoa</taxon>
        <taxon>Nematoda</taxon>
        <taxon>Chromadorea</taxon>
        <taxon>Rhabditida</taxon>
        <taxon>Tylenchina</taxon>
        <taxon>Panagrolaimomorpha</taxon>
        <taxon>Strongyloidoidea</taxon>
        <taxon>Strongyloididae</taxon>
        <taxon>Strongyloides</taxon>
    </lineage>
</organism>
<dbReference type="WBParaSite" id="SVE_0714500.2">
    <property type="protein sequence ID" value="SVE_0714500.2"/>
    <property type="gene ID" value="SVE_0714500"/>
</dbReference>
<dbReference type="AlphaFoldDB" id="A0A0K0FE68"/>
<evidence type="ECO:0000313" key="3">
    <source>
        <dbReference type="WBParaSite" id="SVE_0714500.2"/>
    </source>
</evidence>
<protein>
    <submittedName>
        <fullName evidence="3">Uncharacterized protein</fullName>
    </submittedName>
</protein>
<sequence>MNTEYKVSENSKCSKNDCISIETSFDINTFNQTTFIIKTPAQNSNPRTPIVNDNPSNDNHQSVSGCDFESNDDISCQAFFPISDIIIKNKEKRIKDDNNLEESDNDVYKRGEKTLSSKFYIGEEYDEDTCVSANITLHTSLASSSHNTIKNYSTNNNNESLDSTSKSSIICYEIFIYFLPLTFYNFSKKKSLHGKNIH</sequence>
<keyword evidence="2" id="KW-1185">Reference proteome</keyword>
<reference evidence="2" key="1">
    <citation type="submission" date="2014-07" db="EMBL/GenBank/DDBJ databases">
        <authorList>
            <person name="Martin A.A"/>
            <person name="De Silva N."/>
        </authorList>
    </citation>
    <scope>NUCLEOTIDE SEQUENCE</scope>
</reference>
<proteinExistence type="predicted"/>
<dbReference type="Proteomes" id="UP000035680">
    <property type="component" value="Unassembled WGS sequence"/>
</dbReference>
<feature type="region of interest" description="Disordered" evidence="1">
    <location>
        <begin position="40"/>
        <end position="64"/>
    </location>
</feature>
<name>A0A0K0FE68_STRVS</name>
<dbReference type="STRING" id="75913.A0A0K0FE68"/>